<evidence type="ECO:0000256" key="1">
    <source>
        <dbReference type="SAM" id="MobiDB-lite"/>
    </source>
</evidence>
<evidence type="ECO:0000313" key="2">
    <source>
        <dbReference type="Proteomes" id="UP000492821"/>
    </source>
</evidence>
<protein>
    <submittedName>
        <fullName evidence="3">Secreted protein</fullName>
    </submittedName>
</protein>
<accession>A0A7E4W2S9</accession>
<proteinExistence type="predicted"/>
<sequence>MRFQVDLLAVRILAFAISVATVNGYILGQLITVRTSPALNSDSDNGYEPMRTPFLAVADSLPQRIDDSELAAPPYASRPVPLQKKSKKQADPGFLKLKSSVLRKFNGSGSRNCFFTPIQCMIQHDMSKYKKLVDNNMEGYGSIAKRPKFAYPLQD</sequence>
<name>A0A7E4W2S9_PANRE</name>
<dbReference type="WBParaSite" id="Pan_g6330.t1">
    <property type="protein sequence ID" value="Pan_g6330.t1"/>
    <property type="gene ID" value="Pan_g6330"/>
</dbReference>
<dbReference type="AlphaFoldDB" id="A0A7E4W2S9"/>
<reference evidence="2" key="1">
    <citation type="journal article" date="2013" name="Genetics">
        <title>The draft genome and transcriptome of Panagrellus redivivus are shaped by the harsh demands of a free-living lifestyle.</title>
        <authorList>
            <person name="Srinivasan J."/>
            <person name="Dillman A.R."/>
            <person name="Macchietto M.G."/>
            <person name="Heikkinen L."/>
            <person name="Lakso M."/>
            <person name="Fracchia K.M."/>
            <person name="Antoshechkin I."/>
            <person name="Mortazavi A."/>
            <person name="Wong G."/>
            <person name="Sternberg P.W."/>
        </authorList>
    </citation>
    <scope>NUCLEOTIDE SEQUENCE [LARGE SCALE GENOMIC DNA]</scope>
    <source>
        <strain evidence="2">MT8872</strain>
    </source>
</reference>
<reference evidence="3" key="2">
    <citation type="submission" date="2020-10" db="UniProtKB">
        <authorList>
            <consortium name="WormBaseParasite"/>
        </authorList>
    </citation>
    <scope>IDENTIFICATION</scope>
</reference>
<dbReference type="Proteomes" id="UP000492821">
    <property type="component" value="Unassembled WGS sequence"/>
</dbReference>
<organism evidence="2 3">
    <name type="scientific">Panagrellus redivivus</name>
    <name type="common">Microworm</name>
    <dbReference type="NCBI Taxonomy" id="6233"/>
    <lineage>
        <taxon>Eukaryota</taxon>
        <taxon>Metazoa</taxon>
        <taxon>Ecdysozoa</taxon>
        <taxon>Nematoda</taxon>
        <taxon>Chromadorea</taxon>
        <taxon>Rhabditida</taxon>
        <taxon>Tylenchina</taxon>
        <taxon>Panagrolaimomorpha</taxon>
        <taxon>Panagrolaimoidea</taxon>
        <taxon>Panagrolaimidae</taxon>
        <taxon>Panagrellus</taxon>
    </lineage>
</organism>
<evidence type="ECO:0000313" key="3">
    <source>
        <dbReference type="WBParaSite" id="Pan_g6330.t1"/>
    </source>
</evidence>
<keyword evidence="2" id="KW-1185">Reference proteome</keyword>
<feature type="region of interest" description="Disordered" evidence="1">
    <location>
        <begin position="71"/>
        <end position="91"/>
    </location>
</feature>